<evidence type="ECO:0000313" key="1">
    <source>
        <dbReference type="EMBL" id="GBN68389.1"/>
    </source>
</evidence>
<evidence type="ECO:0000313" key="2">
    <source>
        <dbReference type="Proteomes" id="UP000499080"/>
    </source>
</evidence>
<proteinExistence type="predicted"/>
<sequence>MGRTTAIAHPSSRALLSTRANAPTPTSDFKTGLPQWFCGLRFRERAPHSPYIHRSHFCFMAWHPNRCQAQLDFQNFDSTAPIFIRFSPCWAIWSSAPEFVRCAEIVNVQL</sequence>
<protein>
    <submittedName>
        <fullName evidence="1">Uncharacterized protein</fullName>
    </submittedName>
</protein>
<keyword evidence="2" id="KW-1185">Reference proteome</keyword>
<dbReference type="EMBL" id="BGPR01015202">
    <property type="protein sequence ID" value="GBN68389.1"/>
    <property type="molecule type" value="Genomic_DNA"/>
</dbReference>
<reference evidence="1 2" key="1">
    <citation type="journal article" date="2019" name="Sci. Rep.">
        <title>Orb-weaving spider Araneus ventricosus genome elucidates the spidroin gene catalogue.</title>
        <authorList>
            <person name="Kono N."/>
            <person name="Nakamura H."/>
            <person name="Ohtoshi R."/>
            <person name="Moran D.A.P."/>
            <person name="Shinohara A."/>
            <person name="Yoshida Y."/>
            <person name="Fujiwara M."/>
            <person name="Mori M."/>
            <person name="Tomita M."/>
            <person name="Arakawa K."/>
        </authorList>
    </citation>
    <scope>NUCLEOTIDE SEQUENCE [LARGE SCALE GENOMIC DNA]</scope>
</reference>
<comment type="caution">
    <text evidence="1">The sequence shown here is derived from an EMBL/GenBank/DDBJ whole genome shotgun (WGS) entry which is preliminary data.</text>
</comment>
<dbReference type="AlphaFoldDB" id="A0A4Y2QZ31"/>
<gene>
    <name evidence="1" type="ORF">AVEN_49976_1</name>
</gene>
<accession>A0A4Y2QZ31</accession>
<name>A0A4Y2QZ31_ARAVE</name>
<dbReference type="Proteomes" id="UP000499080">
    <property type="component" value="Unassembled WGS sequence"/>
</dbReference>
<organism evidence="1 2">
    <name type="scientific">Araneus ventricosus</name>
    <name type="common">Orbweaver spider</name>
    <name type="synonym">Epeira ventricosa</name>
    <dbReference type="NCBI Taxonomy" id="182803"/>
    <lineage>
        <taxon>Eukaryota</taxon>
        <taxon>Metazoa</taxon>
        <taxon>Ecdysozoa</taxon>
        <taxon>Arthropoda</taxon>
        <taxon>Chelicerata</taxon>
        <taxon>Arachnida</taxon>
        <taxon>Araneae</taxon>
        <taxon>Araneomorphae</taxon>
        <taxon>Entelegynae</taxon>
        <taxon>Araneoidea</taxon>
        <taxon>Araneidae</taxon>
        <taxon>Araneus</taxon>
    </lineage>
</organism>